<evidence type="ECO:0000313" key="3">
    <source>
        <dbReference type="Proteomes" id="UP001595973"/>
    </source>
</evidence>
<feature type="compositionally biased region" description="Polar residues" evidence="1">
    <location>
        <begin position="115"/>
        <end position="124"/>
    </location>
</feature>
<name>A0ABV9KNM7_9RHOB</name>
<dbReference type="SUPFAM" id="SSF88713">
    <property type="entry name" value="Glycoside hydrolase/deacetylase"/>
    <property type="match status" value="1"/>
</dbReference>
<organism evidence="2 3">
    <name type="scientific">Seohaeicola nanhaiensis</name>
    <dbReference type="NCBI Taxonomy" id="1387282"/>
    <lineage>
        <taxon>Bacteria</taxon>
        <taxon>Pseudomonadati</taxon>
        <taxon>Pseudomonadota</taxon>
        <taxon>Alphaproteobacteria</taxon>
        <taxon>Rhodobacterales</taxon>
        <taxon>Roseobacteraceae</taxon>
        <taxon>Seohaeicola</taxon>
    </lineage>
</organism>
<dbReference type="InterPro" id="IPR006837">
    <property type="entry name" value="Divergent_DAC"/>
</dbReference>
<dbReference type="RefSeq" id="WP_380722486.1">
    <property type="nucleotide sequence ID" value="NZ_JBHSGI010000034.1"/>
</dbReference>
<dbReference type="EMBL" id="JBHSGI010000034">
    <property type="protein sequence ID" value="MFC4671688.1"/>
    <property type="molecule type" value="Genomic_DNA"/>
</dbReference>
<sequence length="597" mass="59036">MRGFLGGIVLGGVVVGVGLVALSVVAPVTPVPEVGSEAPDATSGSTASGQNDVSVAGKDSHVVEAVPNAPSGGAAPGAPAGGADTAPAAQPAVAASPEAPAGQGDGATTAGVSFKSESAVQAQDSAMAPETPAAPDPVAASEPASPPAISGTPSATQSPPEGSTVSVVAGASESAPTANPTAPISQPAQDPVPSVSTEAIDPPAPVTEPAATVPSAQAEDGAPAVTAEGGTPPDGTVSPVRAPLADPAPNASTVPADAPATVAAPKEGVAPADEAVAAAPQPFSAPAMAEPPATIAAPESRDAPIAVPESDTAPALDEAAPSGTPRVIVLSRNETSEEGDLRPTIGKRVLPLTERGTEEPAAAPQTAAAVDLPPLDRYAVPFENPEDKPLMAIVLIDDDLSLGMEALREFPYPLTFAVDPTAPDAAAKMARHRAAGFEVVALVDLPRAGTAQDAEIALSASFARLPEALAVLEGTQSGIQGNRPMSDQVSAFAGASGRGVITQGNGLNTTQKLAVREGIPAVPVFRDFDGAGQSPAVMRRFLDQAAFRAGQEGAVVMLGRVRPDTISALLLWALQDRVTRIALAPVSAVLKASVAGK</sequence>
<evidence type="ECO:0000256" key="1">
    <source>
        <dbReference type="SAM" id="MobiDB-lite"/>
    </source>
</evidence>
<evidence type="ECO:0000313" key="2">
    <source>
        <dbReference type="EMBL" id="MFC4671688.1"/>
    </source>
</evidence>
<gene>
    <name evidence="2" type="ORF">ACFO5X_24265</name>
</gene>
<dbReference type="Pfam" id="PF04748">
    <property type="entry name" value="Polysacc_deac_2"/>
    <property type="match status" value="1"/>
</dbReference>
<feature type="compositionally biased region" description="Polar residues" evidence="1">
    <location>
        <begin position="42"/>
        <end position="53"/>
    </location>
</feature>
<feature type="compositionally biased region" description="Low complexity" evidence="1">
    <location>
        <begin position="207"/>
        <end position="216"/>
    </location>
</feature>
<feature type="compositionally biased region" description="Low complexity" evidence="1">
    <location>
        <begin position="251"/>
        <end position="260"/>
    </location>
</feature>
<feature type="compositionally biased region" description="Polar residues" evidence="1">
    <location>
        <begin position="151"/>
        <end position="166"/>
    </location>
</feature>
<keyword evidence="3" id="KW-1185">Reference proteome</keyword>
<reference evidence="3" key="1">
    <citation type="journal article" date="2019" name="Int. J. Syst. Evol. Microbiol.">
        <title>The Global Catalogue of Microorganisms (GCM) 10K type strain sequencing project: providing services to taxonomists for standard genome sequencing and annotation.</title>
        <authorList>
            <consortium name="The Broad Institute Genomics Platform"/>
            <consortium name="The Broad Institute Genome Sequencing Center for Infectious Disease"/>
            <person name="Wu L."/>
            <person name="Ma J."/>
        </authorList>
    </citation>
    <scope>NUCLEOTIDE SEQUENCE [LARGE SCALE GENOMIC DNA]</scope>
    <source>
        <strain evidence="3">CGMCC 4.7283</strain>
    </source>
</reference>
<dbReference type="Gene3D" id="3.20.20.370">
    <property type="entry name" value="Glycoside hydrolase/deacetylase"/>
    <property type="match status" value="1"/>
</dbReference>
<feature type="compositionally biased region" description="Polar residues" evidence="1">
    <location>
        <begin position="174"/>
        <end position="188"/>
    </location>
</feature>
<feature type="region of interest" description="Disordered" evidence="1">
    <location>
        <begin position="31"/>
        <end position="260"/>
    </location>
</feature>
<protein>
    <submittedName>
        <fullName evidence="2">Divergent polysaccharide deacetylase family protein</fullName>
    </submittedName>
</protein>
<feature type="compositionally biased region" description="Low complexity" evidence="1">
    <location>
        <begin position="136"/>
        <end position="150"/>
    </location>
</feature>
<comment type="caution">
    <text evidence="2">The sequence shown here is derived from an EMBL/GenBank/DDBJ whole genome shotgun (WGS) entry which is preliminary data.</text>
</comment>
<dbReference type="Proteomes" id="UP001595973">
    <property type="component" value="Unassembled WGS sequence"/>
</dbReference>
<accession>A0ABV9KNM7</accession>
<feature type="compositionally biased region" description="Low complexity" evidence="1">
    <location>
        <begin position="65"/>
        <end position="102"/>
    </location>
</feature>
<dbReference type="InterPro" id="IPR011330">
    <property type="entry name" value="Glyco_hydro/deAcase_b/a-brl"/>
</dbReference>
<proteinExistence type="predicted"/>
<dbReference type="CDD" id="cd10936">
    <property type="entry name" value="CE4_DAC2"/>
    <property type="match status" value="1"/>
</dbReference>